<sequence length="295" mass="32983">MGKSDKVKELQKTDQNFVAMMDTMEKSLDNAIASHQSHFEKSIQDFYTGDSFKHITVLESGAHRDYQMQMDFTMSNISDVIRMTGEEIFGKSSSSEKTPEQQSIIDPLQPYYDCAVKTATAALSNVLTLLSWSQSAEYMIEEQHVSVGPGMTLHLLLLNKAFQGQTSTDSKTVLQNYIEYKIIFSPELGSAQVNVLYLQSQLTAMNRSLEKSSEFQEKLNALMFSDEYCEEDIDGPLHKKAANYEICLTDLRNAMMQARAATLALLKDSSADGPLTSCPHAKLKEYLEGKGFVCA</sequence>
<proteinExistence type="predicted"/>
<protein>
    <submittedName>
        <fullName evidence="1">Uncharacterized protein</fullName>
    </submittedName>
</protein>
<dbReference type="PATRIC" id="fig|1203606.4.peg.1560"/>
<gene>
    <name evidence="1" type="ORF">HMPREF1526_01595</name>
</gene>
<evidence type="ECO:0000313" key="1">
    <source>
        <dbReference type="EMBL" id="EOQ38557.1"/>
    </source>
</evidence>
<dbReference type="HOGENOM" id="CLU_942263_0_0_9"/>
<name>R8W5Y6_9FIRM</name>
<dbReference type="EMBL" id="AQOB01000004">
    <property type="protein sequence ID" value="EOQ38557.1"/>
    <property type="molecule type" value="Genomic_DNA"/>
</dbReference>
<reference evidence="1 2" key="1">
    <citation type="submission" date="2013-01" db="EMBL/GenBank/DDBJ databases">
        <title>The Genome Sequence of Butyricicoccus pullicaecorum 1.2.</title>
        <authorList>
            <consortium name="The Broad Institute Genome Sequencing Platform"/>
            <person name="Earl A."/>
            <person name="Ward D."/>
            <person name="Feldgarden M."/>
            <person name="Gevers D."/>
            <person name="Van Immerseel F."/>
            <person name="Eeckhaut V."/>
            <person name="Walker B."/>
            <person name="Young S.K."/>
            <person name="Zeng Q."/>
            <person name="Gargeya S."/>
            <person name="Fitzgerald M."/>
            <person name="Haas B."/>
            <person name="Abouelleil A."/>
            <person name="Alvarado L."/>
            <person name="Arachchi H.M."/>
            <person name="Berlin A.M."/>
            <person name="Chapman S.B."/>
            <person name="Dewar J."/>
            <person name="Goldberg J."/>
            <person name="Griggs A."/>
            <person name="Gujja S."/>
            <person name="Hansen M."/>
            <person name="Howarth C."/>
            <person name="Imamovic A."/>
            <person name="Larimer J."/>
            <person name="McCowan C."/>
            <person name="Murphy C."/>
            <person name="Neiman D."/>
            <person name="Pearson M."/>
            <person name="Priest M."/>
            <person name="Roberts A."/>
            <person name="Saif S."/>
            <person name="Shea T."/>
            <person name="Sisk P."/>
            <person name="Sykes S."/>
            <person name="Wortman J."/>
            <person name="Nusbaum C."/>
            <person name="Birren B."/>
        </authorList>
    </citation>
    <scope>NUCLEOTIDE SEQUENCE [LARGE SCALE GENOMIC DNA]</scope>
    <source>
        <strain evidence="1 2">1.2</strain>
    </source>
</reference>
<organism evidence="1 2">
    <name type="scientific">Butyricicoccus pullicaecorum 1.2</name>
    <dbReference type="NCBI Taxonomy" id="1203606"/>
    <lineage>
        <taxon>Bacteria</taxon>
        <taxon>Bacillati</taxon>
        <taxon>Bacillota</taxon>
        <taxon>Clostridia</taxon>
        <taxon>Eubacteriales</taxon>
        <taxon>Butyricicoccaceae</taxon>
        <taxon>Butyricicoccus</taxon>
    </lineage>
</organism>
<comment type="caution">
    <text evidence="1">The sequence shown here is derived from an EMBL/GenBank/DDBJ whole genome shotgun (WGS) entry which is preliminary data.</text>
</comment>
<evidence type="ECO:0000313" key="2">
    <source>
        <dbReference type="Proteomes" id="UP000013981"/>
    </source>
</evidence>
<accession>R8W5Y6</accession>
<keyword evidence="2" id="KW-1185">Reference proteome</keyword>
<dbReference type="OrthoDB" id="5175729at2"/>
<dbReference type="AlphaFoldDB" id="R8W5Y6"/>
<dbReference type="Proteomes" id="UP000013981">
    <property type="component" value="Unassembled WGS sequence"/>
</dbReference>
<dbReference type="RefSeq" id="WP_016147756.1">
    <property type="nucleotide sequence ID" value="NZ_KB976103.1"/>
</dbReference>